<feature type="domain" description="Dynamin N-terminal" evidence="7">
    <location>
        <begin position="66"/>
        <end position="283"/>
    </location>
</feature>
<dbReference type="CDD" id="cd00882">
    <property type="entry name" value="Ras_like_GTPase"/>
    <property type="match status" value="1"/>
</dbReference>
<dbReference type="GO" id="GO:0003924">
    <property type="term" value="F:GTPase activity"/>
    <property type="evidence" value="ECO:0007669"/>
    <property type="project" value="InterPro"/>
</dbReference>
<evidence type="ECO:0000256" key="6">
    <source>
        <dbReference type="SAM" id="Coils"/>
    </source>
</evidence>
<sequence>MNGTEFKPSVQDLQQDVIELLKEVSQLMGRANFALSSEDFGQKYGDFQKQVENETRKVENLELRMAIVAPMKAGKSTIINAIIGQDLLPSRNAAMTTLPTEIFFNANLNEPILTLNDEVLSIFQDTLESLQRKINELGSEETEKRIAQYPHLNDLVRNIQSFGALLLKPENQGREEIHKILSVLNDIVRLCSVLDPINDPLFKLPDVPRIETPFWHSQEGEQSNKLGNLVIVDTPGPNEAGENLRLSAVVADQLQNSSIVLIVLDFTQLNNQAAEGVKKQVQPIIDLLGKENLYVLVNKVDQRRQGDMTPEDVKKFVASDLELSKSSDTEQVFEIAAIRAFCATKFLLELQQNPDAELTELVTAESLAQEVFGIDWEEDLEDATKEELEKKALKMWKKSGFAPFLDQAINVLMETAAPRCMMSALNVTHSCLLKLLDDVKLRGSAIAQDEDKLRLEIGALENDLHSLEKCRNRLKVVDSIITSLESNLNQIQLKKEAKVSIEDYSIEEDYKQNGAIKKPDTFKAKALVGIAPPINLGGSFALFPKFFSPKTKPKTEYKSAGVFEFKTEQEAQECSEQAVAWARKRSKFIMSSVRQNAEKEVEQARINLTKVLEKQTKPIIEKAKKRLNETFEINLDLPSPTLESDDSLTTIQPDVKSQTRLRDGGYGTRTVIKRSFWHWLWIVPYEEEETYKKPDVREDYYVVSLNDLVAQINDSLEASIGKINQDISEYLKEDFQERIDTFFDQLNAYLGNYRDSLKQAQKDKKLSLEQQKQLIDELKFVDQEASKKIAIVNSYMKRNDQLMPTNK</sequence>
<dbReference type="RefSeq" id="WP_046280511.1">
    <property type="nucleotide sequence ID" value="NZ_LATL02000241.1"/>
</dbReference>
<keyword evidence="2" id="KW-0547">Nucleotide-binding</keyword>
<evidence type="ECO:0000256" key="4">
    <source>
        <dbReference type="ARBA" id="ARBA00023134"/>
    </source>
</evidence>
<protein>
    <submittedName>
        <fullName evidence="8">Dynamin family protein</fullName>
    </submittedName>
</protein>
<comment type="subcellular location">
    <subcellularLocation>
        <location evidence="1">Membrane</location>
    </subcellularLocation>
</comment>
<evidence type="ECO:0000256" key="5">
    <source>
        <dbReference type="ARBA" id="ARBA00023136"/>
    </source>
</evidence>
<dbReference type="PANTHER" id="PTHR10465">
    <property type="entry name" value="TRANSMEMBRANE GTPASE FZO1"/>
    <property type="match status" value="1"/>
</dbReference>
<dbReference type="InterPro" id="IPR027417">
    <property type="entry name" value="P-loop_NTPase"/>
</dbReference>
<evidence type="ECO:0000259" key="7">
    <source>
        <dbReference type="Pfam" id="PF00350"/>
    </source>
</evidence>
<organism evidence="8 9">
    <name type="scientific">Limnoraphis robusta CS-951</name>
    <dbReference type="NCBI Taxonomy" id="1637645"/>
    <lineage>
        <taxon>Bacteria</taxon>
        <taxon>Bacillati</taxon>
        <taxon>Cyanobacteriota</taxon>
        <taxon>Cyanophyceae</taxon>
        <taxon>Oscillatoriophycideae</taxon>
        <taxon>Oscillatoriales</taxon>
        <taxon>Sirenicapillariaceae</taxon>
        <taxon>Limnoraphis</taxon>
    </lineage>
</organism>
<comment type="caution">
    <text evidence="8">The sequence shown here is derived from an EMBL/GenBank/DDBJ whole genome shotgun (WGS) entry which is preliminary data.</text>
</comment>
<dbReference type="InterPro" id="IPR027094">
    <property type="entry name" value="Mitofusin_fam"/>
</dbReference>
<dbReference type="PANTHER" id="PTHR10465:SF0">
    <property type="entry name" value="SARCALUMENIN"/>
    <property type="match status" value="1"/>
</dbReference>
<dbReference type="GO" id="GO:0008053">
    <property type="term" value="P:mitochondrial fusion"/>
    <property type="evidence" value="ECO:0007669"/>
    <property type="project" value="TreeGrafter"/>
</dbReference>
<dbReference type="PATRIC" id="fig|1637645.4.peg.4781"/>
<dbReference type="GO" id="GO:0016020">
    <property type="term" value="C:membrane"/>
    <property type="evidence" value="ECO:0007669"/>
    <property type="project" value="UniProtKB-SubCell"/>
</dbReference>
<dbReference type="Pfam" id="PF00350">
    <property type="entry name" value="Dynamin_N"/>
    <property type="match status" value="1"/>
</dbReference>
<dbReference type="OrthoDB" id="6565187at2"/>
<evidence type="ECO:0000256" key="1">
    <source>
        <dbReference type="ARBA" id="ARBA00004370"/>
    </source>
</evidence>
<dbReference type="AlphaFoldDB" id="A0A0F5YDC7"/>
<keyword evidence="6" id="KW-0175">Coiled coil</keyword>
<gene>
    <name evidence="8" type="ORF">WN50_20835</name>
</gene>
<dbReference type="Proteomes" id="UP000033607">
    <property type="component" value="Unassembled WGS sequence"/>
</dbReference>
<evidence type="ECO:0000313" key="8">
    <source>
        <dbReference type="EMBL" id="KKD36235.1"/>
    </source>
</evidence>
<feature type="coiled-coil region" evidence="6">
    <location>
        <begin position="10"/>
        <end position="64"/>
    </location>
</feature>
<evidence type="ECO:0000256" key="2">
    <source>
        <dbReference type="ARBA" id="ARBA00022741"/>
    </source>
</evidence>
<dbReference type="EMBL" id="LATL02000241">
    <property type="protein sequence ID" value="KKD36235.1"/>
    <property type="molecule type" value="Genomic_DNA"/>
</dbReference>
<dbReference type="GO" id="GO:0005525">
    <property type="term" value="F:GTP binding"/>
    <property type="evidence" value="ECO:0007669"/>
    <property type="project" value="UniProtKB-KW"/>
</dbReference>
<evidence type="ECO:0000313" key="9">
    <source>
        <dbReference type="Proteomes" id="UP000033607"/>
    </source>
</evidence>
<dbReference type="Gene3D" id="3.40.50.300">
    <property type="entry name" value="P-loop containing nucleotide triphosphate hydrolases"/>
    <property type="match status" value="1"/>
</dbReference>
<reference evidence="8 9" key="1">
    <citation type="submission" date="2015-06" db="EMBL/GenBank/DDBJ databases">
        <title>Draft genome assembly of filamentous brackish cyanobacterium Limnoraphis robusta strain CS-951.</title>
        <authorList>
            <person name="Willis A."/>
            <person name="Parks M."/>
            <person name="Burford M.A."/>
        </authorList>
    </citation>
    <scope>NUCLEOTIDE SEQUENCE [LARGE SCALE GENOMIC DNA]</scope>
    <source>
        <strain evidence="8 9">CS-951</strain>
    </source>
</reference>
<keyword evidence="4" id="KW-0342">GTP-binding</keyword>
<keyword evidence="5" id="KW-0472">Membrane</keyword>
<accession>A0A0F5YDC7</accession>
<proteinExistence type="predicted"/>
<dbReference type="SUPFAM" id="SSF52540">
    <property type="entry name" value="P-loop containing nucleoside triphosphate hydrolases"/>
    <property type="match status" value="1"/>
</dbReference>
<dbReference type="InterPro" id="IPR045063">
    <property type="entry name" value="Dynamin_N"/>
</dbReference>
<evidence type="ECO:0000256" key="3">
    <source>
        <dbReference type="ARBA" id="ARBA00022801"/>
    </source>
</evidence>
<name>A0A0F5YDC7_9CYAN</name>
<keyword evidence="3" id="KW-0378">Hydrolase</keyword>